<organism evidence="1 2">
    <name type="scientific">Austropuccinia psidii MF-1</name>
    <dbReference type="NCBI Taxonomy" id="1389203"/>
    <lineage>
        <taxon>Eukaryota</taxon>
        <taxon>Fungi</taxon>
        <taxon>Dikarya</taxon>
        <taxon>Basidiomycota</taxon>
        <taxon>Pucciniomycotina</taxon>
        <taxon>Pucciniomycetes</taxon>
        <taxon>Pucciniales</taxon>
        <taxon>Sphaerophragmiaceae</taxon>
        <taxon>Austropuccinia</taxon>
    </lineage>
</organism>
<protein>
    <submittedName>
        <fullName evidence="1">Uncharacterized protein</fullName>
    </submittedName>
</protein>
<evidence type="ECO:0000313" key="2">
    <source>
        <dbReference type="Proteomes" id="UP000765509"/>
    </source>
</evidence>
<reference evidence="1" key="1">
    <citation type="submission" date="2021-03" db="EMBL/GenBank/DDBJ databases">
        <title>Draft genome sequence of rust myrtle Austropuccinia psidii MF-1, a brazilian biotype.</title>
        <authorList>
            <person name="Quecine M.C."/>
            <person name="Pachon D.M.R."/>
            <person name="Bonatelli M.L."/>
            <person name="Correr F.H."/>
            <person name="Franceschini L.M."/>
            <person name="Leite T.F."/>
            <person name="Margarido G.R.A."/>
            <person name="Almeida C.A."/>
            <person name="Ferrarezi J.A."/>
            <person name="Labate C.A."/>
        </authorList>
    </citation>
    <scope>NUCLEOTIDE SEQUENCE</scope>
    <source>
        <strain evidence="1">MF-1</strain>
    </source>
</reference>
<dbReference type="Proteomes" id="UP000765509">
    <property type="component" value="Unassembled WGS sequence"/>
</dbReference>
<sequence>MKNLWKDSQYRSIVQKLDKGKSVQDYSHDSSCQLLLFEDWVMLPNDPTIQLSLLQKHHDSPLAGDPVQWTTFKLFKGNFH</sequence>
<keyword evidence="2" id="KW-1185">Reference proteome</keyword>
<comment type="caution">
    <text evidence="1">The sequence shown here is derived from an EMBL/GenBank/DDBJ whole genome shotgun (WGS) entry which is preliminary data.</text>
</comment>
<dbReference type="AlphaFoldDB" id="A0A9Q3DZV4"/>
<gene>
    <name evidence="1" type="ORF">O181_048427</name>
</gene>
<feature type="non-terminal residue" evidence="1">
    <location>
        <position position="80"/>
    </location>
</feature>
<accession>A0A9Q3DZV4</accession>
<name>A0A9Q3DZV4_9BASI</name>
<proteinExistence type="predicted"/>
<dbReference type="EMBL" id="AVOT02020494">
    <property type="protein sequence ID" value="MBW0508712.1"/>
    <property type="molecule type" value="Genomic_DNA"/>
</dbReference>
<evidence type="ECO:0000313" key="1">
    <source>
        <dbReference type="EMBL" id="MBW0508712.1"/>
    </source>
</evidence>
<dbReference type="OrthoDB" id="3256826at2759"/>